<dbReference type="Proteomes" id="UP001527925">
    <property type="component" value="Unassembled WGS sequence"/>
</dbReference>
<dbReference type="PANTHER" id="PTHR22545:SF0">
    <property type="entry name" value="CENTROSOMAL PROTEIN OF 95 KDA"/>
    <property type="match status" value="1"/>
</dbReference>
<evidence type="ECO:0000259" key="3">
    <source>
        <dbReference type="Pfam" id="PF19016"/>
    </source>
</evidence>
<sequence length="725" mass="80987">MNVTEDEKAAAVDKINTLLLRIGQNFDVTSLEECIPTLWVLLLEGIRKSRLRGVMREPDLPGADASHAYHLNNAQAVLWALKHEILHRELPHLTAENIVRVEPRTLVDLASIMCEVANTIDIMNVTEQEKANAVHKINALFLFNRTRKMILSLEECTPAIWILLLEGIRKSRLQGVMQEPDLPGDDIASHAYRLYNAQAVLLALRHEILHQELPHLTAENIVRADLRTLVDLASIMWKIAFPVDTMNVTEQEKANAVHKINALFLFNRTRKMILSLEECTPAIWILLLQGIRKSRLQGVIREPDLSGSADASHAYRLHNAQAVLLALRHEILHQELPHLTAENIVRADLRTLVDLASIMWKIAFPVDTISQEIYRVVSEGHTQFVSKLKELKQASATYSHIHVGVRGTRDYREPPPEHDDGDELDELLGVHSDADSDGGESDASHSLRHRAKKSRPNSSSQSRAGEHTTLAERNLDAFTKRVRREVPIVHTKFPSAAETDRAARRAQTTAAQRAKAQLNEQARRIKRMENRQKSVEEDVRRIAEQRRAKEEAMLRGLLDEHVAAQRAAILDERRLERDERRALDEGRKLKEVSQRAGNLSIPPVREFVFAATKPGEARVSATDAAASSFAEFSADGRTASLIACNSANCASDCMSSNFTLDGKNADGAFSVAAAGKRLDMMKLEPQAPGVSSSFASLFFSKQDCSGDPFVGRINHLHPTCTPYSP</sequence>
<dbReference type="Pfam" id="PF19016">
    <property type="entry name" value="DUF5745"/>
    <property type="match status" value="3"/>
</dbReference>
<proteinExistence type="predicted"/>
<feature type="compositionally biased region" description="Basic and acidic residues" evidence="2">
    <location>
        <begin position="407"/>
        <end position="418"/>
    </location>
</feature>
<feature type="coiled-coil region" evidence="1">
    <location>
        <begin position="511"/>
        <end position="560"/>
    </location>
</feature>
<evidence type="ECO:0000313" key="5">
    <source>
        <dbReference type="Proteomes" id="UP001527925"/>
    </source>
</evidence>
<organism evidence="4 5">
    <name type="scientific">Polyrhizophydium stewartii</name>
    <dbReference type="NCBI Taxonomy" id="2732419"/>
    <lineage>
        <taxon>Eukaryota</taxon>
        <taxon>Fungi</taxon>
        <taxon>Fungi incertae sedis</taxon>
        <taxon>Chytridiomycota</taxon>
        <taxon>Chytridiomycota incertae sedis</taxon>
        <taxon>Chytridiomycetes</taxon>
        <taxon>Rhizophydiales</taxon>
        <taxon>Rhizophydiales incertae sedis</taxon>
        <taxon>Polyrhizophydium</taxon>
    </lineage>
</organism>
<evidence type="ECO:0000313" key="4">
    <source>
        <dbReference type="EMBL" id="KAL2919063.1"/>
    </source>
</evidence>
<dbReference type="EMBL" id="JADGIZ020000004">
    <property type="protein sequence ID" value="KAL2919063.1"/>
    <property type="molecule type" value="Genomic_DNA"/>
</dbReference>
<comment type="caution">
    <text evidence="4">The sequence shown here is derived from an EMBL/GenBank/DDBJ whole genome shotgun (WGS) entry which is preliminary data.</text>
</comment>
<keyword evidence="1" id="KW-0175">Coiled coil</keyword>
<evidence type="ECO:0000256" key="1">
    <source>
        <dbReference type="SAM" id="Coils"/>
    </source>
</evidence>
<keyword evidence="5" id="KW-1185">Reference proteome</keyword>
<accession>A0ABR4NHR1</accession>
<name>A0ABR4NHR1_9FUNG</name>
<gene>
    <name evidence="4" type="primary">CEP95_1</name>
    <name evidence="4" type="ORF">HK105_201333</name>
</gene>
<feature type="region of interest" description="Disordered" evidence="2">
    <location>
        <begin position="405"/>
        <end position="424"/>
    </location>
</feature>
<feature type="region of interest" description="Disordered" evidence="2">
    <location>
        <begin position="429"/>
        <end position="474"/>
    </location>
</feature>
<dbReference type="InterPro" id="IPR026619">
    <property type="entry name" value="CEP95"/>
</dbReference>
<dbReference type="InterPro" id="IPR044039">
    <property type="entry name" value="DUF5745"/>
</dbReference>
<feature type="domain" description="DUF5745" evidence="3">
    <location>
        <begin position="65"/>
        <end position="115"/>
    </location>
</feature>
<reference evidence="4 5" key="1">
    <citation type="submission" date="2023-09" db="EMBL/GenBank/DDBJ databases">
        <title>Pangenome analysis of Batrachochytrium dendrobatidis and related Chytrids.</title>
        <authorList>
            <person name="Yacoub M.N."/>
            <person name="Stajich J.E."/>
            <person name="James T.Y."/>
        </authorList>
    </citation>
    <scope>NUCLEOTIDE SEQUENCE [LARGE SCALE GENOMIC DNA]</scope>
    <source>
        <strain evidence="4 5">JEL0888</strain>
    </source>
</reference>
<protein>
    <submittedName>
        <fullName evidence="4">Centrosomal protein of 95 kDa</fullName>
    </submittedName>
</protein>
<feature type="compositionally biased region" description="Basic residues" evidence="2">
    <location>
        <begin position="446"/>
        <end position="455"/>
    </location>
</feature>
<evidence type="ECO:0000256" key="2">
    <source>
        <dbReference type="SAM" id="MobiDB-lite"/>
    </source>
</evidence>
<dbReference type="PANTHER" id="PTHR22545">
    <property type="entry name" value="CENTROSOMAL PROTEIN OF 95 KDA"/>
    <property type="match status" value="1"/>
</dbReference>
<feature type="domain" description="DUF5745" evidence="3">
    <location>
        <begin position="311"/>
        <end position="360"/>
    </location>
</feature>
<feature type="compositionally biased region" description="Basic and acidic residues" evidence="2">
    <location>
        <begin position="464"/>
        <end position="474"/>
    </location>
</feature>
<feature type="domain" description="DUF5745" evidence="3">
    <location>
        <begin position="188"/>
        <end position="237"/>
    </location>
</feature>